<reference evidence="4 5" key="1">
    <citation type="journal article" date="2018" name="Sci. Rep.">
        <title>Comparative analysis of the Pocillopora damicornis genome highlights role of immune system in coral evolution.</title>
        <authorList>
            <person name="Cunning R."/>
            <person name="Bay R.A."/>
            <person name="Gillette P."/>
            <person name="Baker A.C."/>
            <person name="Traylor-Knowles N."/>
        </authorList>
    </citation>
    <scope>NUCLEOTIDE SEQUENCE [LARGE SCALE GENOMIC DNA]</scope>
    <source>
        <strain evidence="4">RSMAS</strain>
        <tissue evidence="4">Whole animal</tissue>
    </source>
</reference>
<dbReference type="SMART" id="SM00173">
    <property type="entry name" value="RAS"/>
    <property type="match status" value="1"/>
</dbReference>
<dbReference type="AlphaFoldDB" id="A0A3M6UMK5"/>
<dbReference type="STRING" id="46731.A0A3M6UMK5"/>
<dbReference type="SMART" id="SM00175">
    <property type="entry name" value="RAB"/>
    <property type="match status" value="1"/>
</dbReference>
<dbReference type="SMART" id="SM00174">
    <property type="entry name" value="RHO"/>
    <property type="match status" value="1"/>
</dbReference>
<dbReference type="GO" id="GO:0005525">
    <property type="term" value="F:GTP binding"/>
    <property type="evidence" value="ECO:0007669"/>
    <property type="project" value="UniProtKB-KW"/>
</dbReference>
<keyword evidence="5" id="KW-1185">Reference proteome</keyword>
<name>A0A3M6UMK5_POCDA</name>
<dbReference type="PROSITE" id="PS51421">
    <property type="entry name" value="RAS"/>
    <property type="match status" value="1"/>
</dbReference>
<dbReference type="PROSITE" id="PS51419">
    <property type="entry name" value="RAB"/>
    <property type="match status" value="1"/>
</dbReference>
<sequence>TEDFTSLKMSRQRSADAARFKPKYFYQFRIILIGDSTVGKSSLLRQFTEGQFIENSDPTVGVDFHVRVVMLTSDVRIKLQIWDTAGQERFRAITYSYYRNTVGCLIVYDITNRESFLNVKDWYTEAKNCVEESDVVFMLIGHKIDKESMRKVSTEEGERFAEANNMMFIETSAKVLCNIEEAFFRVTEEVHKRMERGDLGLRDGWDGIKALPMRPTDVLGIGHAISAEDLLEHHQESKKCCMG</sequence>
<dbReference type="SUPFAM" id="SSF52540">
    <property type="entry name" value="P-loop containing nucleoside triphosphate hydrolases"/>
    <property type="match status" value="1"/>
</dbReference>
<dbReference type="PROSITE" id="PS51420">
    <property type="entry name" value="RHO"/>
    <property type="match status" value="1"/>
</dbReference>
<evidence type="ECO:0000256" key="1">
    <source>
        <dbReference type="ARBA" id="ARBA00006270"/>
    </source>
</evidence>
<comment type="similarity">
    <text evidence="1">Belongs to the small GTPase superfamily. Rab family.</text>
</comment>
<dbReference type="GO" id="GO:0003924">
    <property type="term" value="F:GTPase activity"/>
    <property type="evidence" value="ECO:0007669"/>
    <property type="project" value="InterPro"/>
</dbReference>
<organism evidence="4 5">
    <name type="scientific">Pocillopora damicornis</name>
    <name type="common">Cauliflower coral</name>
    <name type="synonym">Millepora damicornis</name>
    <dbReference type="NCBI Taxonomy" id="46731"/>
    <lineage>
        <taxon>Eukaryota</taxon>
        <taxon>Metazoa</taxon>
        <taxon>Cnidaria</taxon>
        <taxon>Anthozoa</taxon>
        <taxon>Hexacorallia</taxon>
        <taxon>Scleractinia</taxon>
        <taxon>Astrocoeniina</taxon>
        <taxon>Pocilloporidae</taxon>
        <taxon>Pocillopora</taxon>
    </lineage>
</organism>
<accession>A0A3M6UMK5</accession>
<evidence type="ECO:0000256" key="3">
    <source>
        <dbReference type="ARBA" id="ARBA00023134"/>
    </source>
</evidence>
<keyword evidence="3" id="KW-0342">GTP-binding</keyword>
<dbReference type="InterPro" id="IPR050209">
    <property type="entry name" value="Rab_GTPases_membrane_traffic"/>
</dbReference>
<comment type="caution">
    <text evidence="4">The sequence shown here is derived from an EMBL/GenBank/DDBJ whole genome shotgun (WGS) entry which is preliminary data.</text>
</comment>
<dbReference type="FunFam" id="3.40.50.300:FF:001072">
    <property type="entry name" value="Rab family GTPase"/>
    <property type="match status" value="1"/>
</dbReference>
<dbReference type="SMART" id="SM00176">
    <property type="entry name" value="RAN"/>
    <property type="match status" value="1"/>
</dbReference>
<dbReference type="InterPro" id="IPR005225">
    <property type="entry name" value="Small_GTP-bd"/>
</dbReference>
<evidence type="ECO:0000313" key="4">
    <source>
        <dbReference type="EMBL" id="RMX54862.1"/>
    </source>
</evidence>
<dbReference type="PANTHER" id="PTHR47979">
    <property type="entry name" value="DRAB11-RELATED"/>
    <property type="match status" value="1"/>
</dbReference>
<dbReference type="EMBL" id="RCHS01001178">
    <property type="protein sequence ID" value="RMX54862.1"/>
    <property type="molecule type" value="Genomic_DNA"/>
</dbReference>
<keyword evidence="2" id="KW-0547">Nucleotide-binding</keyword>
<evidence type="ECO:0000256" key="2">
    <source>
        <dbReference type="ARBA" id="ARBA00022741"/>
    </source>
</evidence>
<dbReference type="NCBIfam" id="TIGR00231">
    <property type="entry name" value="small_GTP"/>
    <property type="match status" value="1"/>
</dbReference>
<dbReference type="PRINTS" id="PR00449">
    <property type="entry name" value="RASTRNSFRMNG"/>
</dbReference>
<dbReference type="OrthoDB" id="9989112at2759"/>
<dbReference type="Gene3D" id="3.40.50.300">
    <property type="entry name" value="P-loop containing nucleotide triphosphate hydrolases"/>
    <property type="match status" value="1"/>
</dbReference>
<proteinExistence type="inferred from homology"/>
<dbReference type="Proteomes" id="UP000275408">
    <property type="component" value="Unassembled WGS sequence"/>
</dbReference>
<dbReference type="InterPro" id="IPR027417">
    <property type="entry name" value="P-loop_NTPase"/>
</dbReference>
<gene>
    <name evidence="4" type="ORF">pdam_00011164</name>
</gene>
<dbReference type="InterPro" id="IPR001806">
    <property type="entry name" value="Small_GTPase"/>
</dbReference>
<dbReference type="Pfam" id="PF00071">
    <property type="entry name" value="Ras"/>
    <property type="match status" value="1"/>
</dbReference>
<dbReference type="SMART" id="SM00177">
    <property type="entry name" value="ARF"/>
    <property type="match status" value="1"/>
</dbReference>
<evidence type="ECO:0000313" key="5">
    <source>
        <dbReference type="Proteomes" id="UP000275408"/>
    </source>
</evidence>
<protein>
    <submittedName>
        <fullName evidence="4">Uncharacterized protein</fullName>
    </submittedName>
</protein>
<feature type="non-terminal residue" evidence="4">
    <location>
        <position position="1"/>
    </location>
</feature>